<protein>
    <submittedName>
        <fullName evidence="1">Uncharacterized protein</fullName>
    </submittedName>
</protein>
<evidence type="ECO:0000313" key="1">
    <source>
        <dbReference type="EMBL" id="SEK54646.1"/>
    </source>
</evidence>
<name>A0A1H7HWI4_9EURY</name>
<dbReference type="RefSeq" id="WP_091698943.1">
    <property type="nucleotide sequence ID" value="NZ_FOAK01000003.1"/>
</dbReference>
<dbReference type="STRING" id="190974.SAMN05216439_1085"/>
<sequence length="158" mass="17592">MSFNKKTIIIFLILISAFLIIGSVCAENSKDFKATKMLKKLTKQKTLTVKIYNFKPGVLWAPKAIKLKNGDAIAGYVEYKGNMQFEKGTGITSWYIGSGLDGDIEPHHTKLIKAKFFFKNKKGKVKTKTVKGNGGGHISTSLIKGYVPYKAKVSYKTY</sequence>
<accession>A0A1H7HWI4</accession>
<evidence type="ECO:0000313" key="2">
    <source>
        <dbReference type="Proteomes" id="UP000199506"/>
    </source>
</evidence>
<reference evidence="1 2" key="1">
    <citation type="submission" date="2016-10" db="EMBL/GenBank/DDBJ databases">
        <authorList>
            <person name="de Groot N.N."/>
        </authorList>
    </citation>
    <scope>NUCLEOTIDE SEQUENCE [LARGE SCALE GENOMIC DNA]</scope>
    <source>
        <strain evidence="1 2">DSM 11978</strain>
    </source>
</reference>
<organism evidence="1 2">
    <name type="scientific">Methanobrevibacter gottschalkii</name>
    <dbReference type="NCBI Taxonomy" id="190974"/>
    <lineage>
        <taxon>Archaea</taxon>
        <taxon>Methanobacteriati</taxon>
        <taxon>Methanobacteriota</taxon>
        <taxon>Methanomada group</taxon>
        <taxon>Methanobacteria</taxon>
        <taxon>Methanobacteriales</taxon>
        <taxon>Methanobacteriaceae</taxon>
        <taxon>Methanobrevibacter</taxon>
    </lineage>
</organism>
<gene>
    <name evidence="1" type="ORF">SAMN05216439_1085</name>
</gene>
<dbReference type="EMBL" id="FOAK01000003">
    <property type="protein sequence ID" value="SEK54646.1"/>
    <property type="molecule type" value="Genomic_DNA"/>
</dbReference>
<dbReference type="OrthoDB" id="381925at2157"/>
<dbReference type="AlphaFoldDB" id="A0A1H7HWI4"/>
<proteinExistence type="predicted"/>
<dbReference type="Proteomes" id="UP000199506">
    <property type="component" value="Unassembled WGS sequence"/>
</dbReference>